<keyword evidence="3 5" id="KW-1133">Transmembrane helix</keyword>
<dbReference type="OrthoDB" id="9808365at2"/>
<dbReference type="HAMAP" id="MF_01562">
    <property type="entry name" value="FloA"/>
    <property type="match status" value="1"/>
</dbReference>
<protein>
    <recommendedName>
        <fullName evidence="5">Flotillin-like protein FloA</fullName>
    </recommendedName>
</protein>
<comment type="caution">
    <text evidence="6">The sequence shown here is derived from an EMBL/GenBank/DDBJ whole genome shotgun (WGS) entry which is preliminary data.</text>
</comment>
<proteinExistence type="inferred from homology"/>
<dbReference type="GO" id="GO:0045121">
    <property type="term" value="C:membrane raft"/>
    <property type="evidence" value="ECO:0007669"/>
    <property type="project" value="UniProtKB-SubCell"/>
</dbReference>
<dbReference type="InterPro" id="IPR022853">
    <property type="entry name" value="FloA"/>
</dbReference>
<accession>A0A5C6C6I4</accession>
<keyword evidence="2 5" id="KW-0812">Transmembrane</keyword>
<keyword evidence="7" id="KW-1185">Reference proteome</keyword>
<gene>
    <name evidence="5" type="primary">floA</name>
    <name evidence="6" type="ORF">Poly21_05610</name>
</gene>
<name>A0A5C6C6I4_9BACT</name>
<dbReference type="NCBIfam" id="NF010186">
    <property type="entry name" value="PRK13665.1"/>
    <property type="match status" value="1"/>
</dbReference>
<dbReference type="AlphaFoldDB" id="A0A5C6C6I4"/>
<evidence type="ECO:0000256" key="5">
    <source>
        <dbReference type="HAMAP-Rule" id="MF_01562"/>
    </source>
</evidence>
<comment type="subcellular location">
    <subcellularLocation>
        <location evidence="5">Cell membrane</location>
        <topology evidence="5">Single-pass membrane protein</topology>
    </subcellularLocation>
    <subcellularLocation>
        <location evidence="5">Membrane raft</location>
        <topology evidence="5">Single-pass membrane protein</topology>
    </subcellularLocation>
</comment>
<evidence type="ECO:0000313" key="7">
    <source>
        <dbReference type="Proteomes" id="UP000319908"/>
    </source>
</evidence>
<dbReference type="GO" id="GO:0005886">
    <property type="term" value="C:plasma membrane"/>
    <property type="evidence" value="ECO:0007669"/>
    <property type="project" value="UniProtKB-SubCell"/>
</dbReference>
<feature type="transmembrane region" description="Helical" evidence="5">
    <location>
        <begin position="37"/>
        <end position="61"/>
    </location>
</feature>
<evidence type="ECO:0000256" key="2">
    <source>
        <dbReference type="ARBA" id="ARBA00022692"/>
    </source>
</evidence>
<dbReference type="EMBL" id="SJPU01000001">
    <property type="protein sequence ID" value="TWU18399.1"/>
    <property type="molecule type" value="Genomic_DNA"/>
</dbReference>
<keyword evidence="4 5" id="KW-0472">Membrane</keyword>
<comment type="caution">
    <text evidence="5">Lacks conserved residue(s) required for the propagation of feature annotation.</text>
</comment>
<evidence type="ECO:0000313" key="6">
    <source>
        <dbReference type="EMBL" id="TWU18399.1"/>
    </source>
</evidence>
<comment type="similarity">
    <text evidence="5">Belongs to the flotillin-like FloA family.</text>
</comment>
<reference evidence="6 7" key="1">
    <citation type="journal article" date="2020" name="Antonie Van Leeuwenhoek">
        <title>Rhodopirellula heiligendammensis sp. nov., Rhodopirellula pilleata sp. nov., and Rhodopirellula solitaria sp. nov. isolated from natural or artificial marine surfaces in Northern Germany and California, USA, and emended description of the genus Rhodopirellula.</title>
        <authorList>
            <person name="Kallscheuer N."/>
            <person name="Wiegand S."/>
            <person name="Jogler M."/>
            <person name="Boedeker C."/>
            <person name="Peeters S.H."/>
            <person name="Rast P."/>
            <person name="Heuer A."/>
            <person name="Jetten M.S.M."/>
            <person name="Rohde M."/>
            <person name="Jogler C."/>
        </authorList>
    </citation>
    <scope>NUCLEOTIDE SEQUENCE [LARGE SCALE GENOMIC DNA]</scope>
    <source>
        <strain evidence="6 7">Poly21</strain>
    </source>
</reference>
<dbReference type="Pfam" id="PF12127">
    <property type="entry name" value="FloA"/>
    <property type="match status" value="1"/>
</dbReference>
<comment type="function">
    <text evidence="5">Found in functional membrane microdomains (FMM) that may be equivalent to eukaryotic membrane rafts FMMs are highly dynamic and increase in number as cells age. Flotillins are thought to be important factors in membrane fluidity.</text>
</comment>
<evidence type="ECO:0000256" key="4">
    <source>
        <dbReference type="ARBA" id="ARBA00023136"/>
    </source>
</evidence>
<organism evidence="6 7">
    <name type="scientific">Allorhodopirellula heiligendammensis</name>
    <dbReference type="NCBI Taxonomy" id="2714739"/>
    <lineage>
        <taxon>Bacteria</taxon>
        <taxon>Pseudomonadati</taxon>
        <taxon>Planctomycetota</taxon>
        <taxon>Planctomycetia</taxon>
        <taxon>Pirellulales</taxon>
        <taxon>Pirellulaceae</taxon>
        <taxon>Allorhodopirellula</taxon>
    </lineage>
</organism>
<sequence>MFLTSALLANFSAAPSLGLNLLIHGGLLAQREKPASIYPIVITVGVLIAIAMFAVLFFFMVQYGKLWFQAYMSDADVKLVNLIRMHFTKVNPNVIVQAKVMAAQAKLNTSRVDGVSTQRLEAHYLAGGNVMNVIHAIIAAHRAQIPLDFDQAAAIDLAGRDVLDAVQTSVYPKVIDCPDPKRSGKTTLSAITKNGIELRVRARVTVRTNIEQLIGGATEDTIIARVGEAIISSIGSATSHFDVLENPDMITRVVLSRALDAQTAFEIVSIDIADIDVGENIGARLQRDQAEADTRVARAKAERRRAEAIAQEQQMKARVSENRSQLVLAEADVPKAMAEAFTAGRIGTTDSKLPMDGSA</sequence>
<dbReference type="Proteomes" id="UP000319908">
    <property type="component" value="Unassembled WGS sequence"/>
</dbReference>
<dbReference type="RefSeq" id="WP_146405463.1">
    <property type="nucleotide sequence ID" value="NZ_SJPU01000001.1"/>
</dbReference>
<evidence type="ECO:0000256" key="3">
    <source>
        <dbReference type="ARBA" id="ARBA00022989"/>
    </source>
</evidence>
<evidence type="ECO:0000256" key="1">
    <source>
        <dbReference type="ARBA" id="ARBA00022475"/>
    </source>
</evidence>
<comment type="subunit">
    <text evidence="5">Homooligomerizes.</text>
</comment>
<keyword evidence="1 5" id="KW-1003">Cell membrane</keyword>